<dbReference type="EMBL" id="FOLQ01000015">
    <property type="protein sequence ID" value="SFE56603.1"/>
    <property type="molecule type" value="Genomic_DNA"/>
</dbReference>
<evidence type="ECO:0000313" key="3">
    <source>
        <dbReference type="Proteomes" id="UP000198598"/>
    </source>
</evidence>
<evidence type="ECO:0000256" key="1">
    <source>
        <dbReference type="SAM" id="MobiDB-lite"/>
    </source>
</evidence>
<sequence length="214" mass="24496">MNPQPHSISLVTQQQTSRSDQLKPVTVKPKFNVSLSNRGNPDLGQSPTKPLPSTRCYKKAARSVLEARRICLEYIKKYQLGGSNWCGGQVTNAQGRPVAYISYNGRLWQPQSNANLPKKPYSPLITFDRRHSRLIVCYSHIYKEMTIRAKELSGEFRFMDPFDDNRGFMLVFMPATAEDLVIVQIYSTQYQDRQRWIATTSEPLEECLVDFLAA</sequence>
<reference evidence="2 3" key="1">
    <citation type="submission" date="2016-10" db="EMBL/GenBank/DDBJ databases">
        <authorList>
            <person name="de Groot N.N."/>
        </authorList>
    </citation>
    <scope>NUCLEOTIDE SEQUENCE [LARGE SCALE GENOMIC DNA]</scope>
    <source>
        <strain evidence="2 3">DSM 26130</strain>
    </source>
</reference>
<dbReference type="OrthoDB" id="943047at2"/>
<proteinExistence type="predicted"/>
<feature type="compositionally biased region" description="Polar residues" evidence="1">
    <location>
        <begin position="33"/>
        <end position="48"/>
    </location>
</feature>
<feature type="region of interest" description="Disordered" evidence="1">
    <location>
        <begin position="1"/>
        <end position="54"/>
    </location>
</feature>
<dbReference type="RefSeq" id="WP_093832018.1">
    <property type="nucleotide sequence ID" value="NZ_FOLQ01000015.1"/>
</dbReference>
<dbReference type="AlphaFoldDB" id="A0A1I2BMS4"/>
<name>A0A1I2BMS4_9BACT</name>
<evidence type="ECO:0000313" key="2">
    <source>
        <dbReference type="EMBL" id="SFE56603.1"/>
    </source>
</evidence>
<accession>A0A1I2BMS4</accession>
<organism evidence="2 3">
    <name type="scientific">Spirosoma endophyticum</name>
    <dbReference type="NCBI Taxonomy" id="662367"/>
    <lineage>
        <taxon>Bacteria</taxon>
        <taxon>Pseudomonadati</taxon>
        <taxon>Bacteroidota</taxon>
        <taxon>Cytophagia</taxon>
        <taxon>Cytophagales</taxon>
        <taxon>Cytophagaceae</taxon>
        <taxon>Spirosoma</taxon>
    </lineage>
</organism>
<keyword evidence="3" id="KW-1185">Reference proteome</keyword>
<gene>
    <name evidence="2" type="ORF">SAMN05216167_115128</name>
</gene>
<feature type="compositionally biased region" description="Polar residues" evidence="1">
    <location>
        <begin position="1"/>
        <end position="19"/>
    </location>
</feature>
<protein>
    <submittedName>
        <fullName evidence="2">Uncharacterized protein</fullName>
    </submittedName>
</protein>
<dbReference type="Proteomes" id="UP000198598">
    <property type="component" value="Unassembled WGS sequence"/>
</dbReference>